<evidence type="ECO:0000313" key="2">
    <source>
        <dbReference type="EMBL" id="MDC0744804.1"/>
    </source>
</evidence>
<dbReference type="Pfam" id="PF00149">
    <property type="entry name" value="Metallophos"/>
    <property type="match status" value="1"/>
</dbReference>
<gene>
    <name evidence="2" type="ORF">POL67_25960</name>
</gene>
<organism evidence="2 3">
    <name type="scientific">Polyangium mundeleinium</name>
    <dbReference type="NCBI Taxonomy" id="2995306"/>
    <lineage>
        <taxon>Bacteria</taxon>
        <taxon>Pseudomonadati</taxon>
        <taxon>Myxococcota</taxon>
        <taxon>Polyangia</taxon>
        <taxon>Polyangiales</taxon>
        <taxon>Polyangiaceae</taxon>
        <taxon>Polyangium</taxon>
    </lineage>
</organism>
<comment type="caution">
    <text evidence="2">The sequence shown here is derived from an EMBL/GenBank/DDBJ whole genome shotgun (WGS) entry which is preliminary data.</text>
</comment>
<dbReference type="InterPro" id="IPR004843">
    <property type="entry name" value="Calcineurin-like_PHP"/>
</dbReference>
<protein>
    <submittedName>
        <fullName evidence="2">Metallophosphoesterase</fullName>
    </submittedName>
</protein>
<evidence type="ECO:0000313" key="3">
    <source>
        <dbReference type="Proteomes" id="UP001221411"/>
    </source>
</evidence>
<dbReference type="EMBL" id="JAQNDO010000001">
    <property type="protein sequence ID" value="MDC0744804.1"/>
    <property type="molecule type" value="Genomic_DNA"/>
</dbReference>
<keyword evidence="3" id="KW-1185">Reference proteome</keyword>
<dbReference type="Gene3D" id="3.60.21.10">
    <property type="match status" value="1"/>
</dbReference>
<accession>A0ABT5ETM6</accession>
<sequence>MKVSVNDISKLDEAIRTLEARTDQPDRAETLSMLRAARKQAERALGTPLGITSAVLSSDELALSLAMSAMSGSAPPTPDAASEQLVSPRQYADLDPGWLQSFFHYLRSKRLPFPTHDAGVPAGQPGSGVIHVANDITLALAGDWGTGNTSSRAIARHIASLAPRPNYTIHLGDVYYSGTLDEEQERFVALWPSGADGAFALNSNHEMYSGGVGYFHVALEDPKFSLQRGLSYFALENASWIVFGLDSAYGSDACLYQKGELNPVQIAFLAVHGERARAAHKRVVVLTHHQPIEFDGSLVTPLCDQITSAVGVREIYWYWGHIHGAAVLEPKVVQGVTIHGRCIGHGGVPYEPLHLTPALTWAEDRLAGDPEEKRRALNGFAVVQLEGATIRESFLGEDGQLRYTTATAAAA</sequence>
<dbReference type="SUPFAM" id="SSF56300">
    <property type="entry name" value="Metallo-dependent phosphatases"/>
    <property type="match status" value="1"/>
</dbReference>
<dbReference type="InterPro" id="IPR029052">
    <property type="entry name" value="Metallo-depent_PP-like"/>
</dbReference>
<evidence type="ECO:0000259" key="1">
    <source>
        <dbReference type="Pfam" id="PF00149"/>
    </source>
</evidence>
<feature type="domain" description="Calcineurin-like phosphoesterase" evidence="1">
    <location>
        <begin position="137"/>
        <end position="323"/>
    </location>
</feature>
<proteinExistence type="predicted"/>
<reference evidence="2 3" key="1">
    <citation type="submission" date="2022-11" db="EMBL/GenBank/DDBJ databases">
        <title>Minimal conservation of predation-associated metabolite biosynthetic gene clusters underscores biosynthetic potential of Myxococcota including descriptions for ten novel species: Archangium lansinium sp. nov., Myxococcus landrumus sp. nov., Nannocystis bai.</title>
        <authorList>
            <person name="Ahearne A."/>
            <person name="Stevens C."/>
            <person name="Dowd S."/>
        </authorList>
    </citation>
    <scope>NUCLEOTIDE SEQUENCE [LARGE SCALE GENOMIC DNA]</scope>
    <source>
        <strain evidence="2 3">RJM3</strain>
    </source>
</reference>
<dbReference type="Proteomes" id="UP001221411">
    <property type="component" value="Unassembled WGS sequence"/>
</dbReference>
<name>A0ABT5ETM6_9BACT</name>
<dbReference type="RefSeq" id="WP_271921718.1">
    <property type="nucleotide sequence ID" value="NZ_JAQNDO010000001.1"/>
</dbReference>